<comment type="catalytic activity">
    <reaction evidence="8">
        <text>L-seryl-[protein] + ATP = O-phospho-L-seryl-[protein] + ADP + H(+)</text>
        <dbReference type="Rhea" id="RHEA:17989"/>
        <dbReference type="Rhea" id="RHEA-COMP:9863"/>
        <dbReference type="Rhea" id="RHEA-COMP:11604"/>
        <dbReference type="ChEBI" id="CHEBI:15378"/>
        <dbReference type="ChEBI" id="CHEBI:29999"/>
        <dbReference type="ChEBI" id="CHEBI:30616"/>
        <dbReference type="ChEBI" id="CHEBI:83421"/>
        <dbReference type="ChEBI" id="CHEBI:456216"/>
        <dbReference type="EC" id="2.7.11.22"/>
    </reaction>
</comment>
<organism evidence="14 15">
    <name type="scientific">Chondrus crispus</name>
    <name type="common">Carrageen Irish moss</name>
    <name type="synonym">Polymorpha crispa</name>
    <dbReference type="NCBI Taxonomy" id="2769"/>
    <lineage>
        <taxon>Eukaryota</taxon>
        <taxon>Rhodophyta</taxon>
        <taxon>Florideophyceae</taxon>
        <taxon>Rhodymeniophycidae</taxon>
        <taxon>Gigartinales</taxon>
        <taxon>Gigartinaceae</taxon>
        <taxon>Chondrus</taxon>
    </lineage>
</organism>
<dbReference type="PROSITE" id="PS50011">
    <property type="entry name" value="PROTEIN_KINASE_DOM"/>
    <property type="match status" value="1"/>
</dbReference>
<reference evidence="15" key="1">
    <citation type="journal article" date="2013" name="Proc. Natl. Acad. Sci. U.S.A.">
        <title>Genome structure and metabolic features in the red seaweed Chondrus crispus shed light on evolution of the Archaeplastida.</title>
        <authorList>
            <person name="Collen J."/>
            <person name="Porcel B."/>
            <person name="Carre W."/>
            <person name="Ball S.G."/>
            <person name="Chaparro C."/>
            <person name="Tonon T."/>
            <person name="Barbeyron T."/>
            <person name="Michel G."/>
            <person name="Noel B."/>
            <person name="Valentin K."/>
            <person name="Elias M."/>
            <person name="Artiguenave F."/>
            <person name="Arun A."/>
            <person name="Aury J.M."/>
            <person name="Barbosa-Neto J.F."/>
            <person name="Bothwell J.H."/>
            <person name="Bouget F.Y."/>
            <person name="Brillet L."/>
            <person name="Cabello-Hurtado F."/>
            <person name="Capella-Gutierrez S."/>
            <person name="Charrier B."/>
            <person name="Cladiere L."/>
            <person name="Cock J.M."/>
            <person name="Coelho S.M."/>
            <person name="Colleoni C."/>
            <person name="Czjzek M."/>
            <person name="Da Silva C."/>
            <person name="Delage L."/>
            <person name="Denoeud F."/>
            <person name="Deschamps P."/>
            <person name="Dittami S.M."/>
            <person name="Gabaldon T."/>
            <person name="Gachon C.M."/>
            <person name="Groisillier A."/>
            <person name="Herve C."/>
            <person name="Jabbari K."/>
            <person name="Katinka M."/>
            <person name="Kloareg B."/>
            <person name="Kowalczyk N."/>
            <person name="Labadie K."/>
            <person name="Leblanc C."/>
            <person name="Lopez P.J."/>
            <person name="McLachlan D.H."/>
            <person name="Meslet-Cladiere L."/>
            <person name="Moustafa A."/>
            <person name="Nehr Z."/>
            <person name="Nyvall Collen P."/>
            <person name="Panaud O."/>
            <person name="Partensky F."/>
            <person name="Poulain J."/>
            <person name="Rensing S.A."/>
            <person name="Rousvoal S."/>
            <person name="Samson G."/>
            <person name="Symeonidi A."/>
            <person name="Weissenbach J."/>
            <person name="Zambounis A."/>
            <person name="Wincker P."/>
            <person name="Boyen C."/>
        </authorList>
    </citation>
    <scope>NUCLEOTIDE SEQUENCE [LARGE SCALE GENOMIC DNA]</scope>
    <source>
        <strain evidence="15">cv. Stackhouse</strain>
    </source>
</reference>
<dbReference type="AlphaFoldDB" id="R7QML6"/>
<dbReference type="FunFam" id="1.10.510.10:FF:000415">
    <property type="entry name" value="CMGC/CDK/CRK7 protein kinase, variant"/>
    <property type="match status" value="1"/>
</dbReference>
<evidence type="ECO:0000256" key="6">
    <source>
        <dbReference type="ARBA" id="ARBA00022840"/>
    </source>
</evidence>
<dbReference type="KEGG" id="ccp:CHC_T00008528001"/>
<comment type="catalytic activity">
    <reaction evidence="9">
        <text>[DNA-directed RNA polymerase] + ATP = phospho-[DNA-directed RNA polymerase] + ADP + H(+)</text>
        <dbReference type="Rhea" id="RHEA:10216"/>
        <dbReference type="Rhea" id="RHEA-COMP:11321"/>
        <dbReference type="Rhea" id="RHEA-COMP:11322"/>
        <dbReference type="ChEBI" id="CHEBI:15378"/>
        <dbReference type="ChEBI" id="CHEBI:30616"/>
        <dbReference type="ChEBI" id="CHEBI:43176"/>
        <dbReference type="ChEBI" id="CHEBI:68546"/>
        <dbReference type="ChEBI" id="CHEBI:456216"/>
        <dbReference type="EC" id="2.7.11.23"/>
    </reaction>
</comment>
<evidence type="ECO:0000256" key="3">
    <source>
        <dbReference type="ARBA" id="ARBA00022679"/>
    </source>
</evidence>
<dbReference type="EMBL" id="HG001949">
    <property type="protein sequence ID" value="CDF38630.1"/>
    <property type="molecule type" value="Genomic_DNA"/>
</dbReference>
<gene>
    <name evidence="14" type="ORF">CHC_T00008528001</name>
</gene>
<dbReference type="PROSITE" id="PS00108">
    <property type="entry name" value="PROTEIN_KINASE_ST"/>
    <property type="match status" value="1"/>
</dbReference>
<protein>
    <submittedName>
        <fullName evidence="14">Cyclin-dependent kinase C-2, CDKC-2</fullName>
    </submittedName>
</protein>
<dbReference type="InterPro" id="IPR011009">
    <property type="entry name" value="Kinase-like_dom_sf"/>
</dbReference>
<dbReference type="InterPro" id="IPR017441">
    <property type="entry name" value="Protein_kinase_ATP_BS"/>
</dbReference>
<proteinExistence type="inferred from homology"/>
<dbReference type="Gene3D" id="3.30.200.20">
    <property type="entry name" value="Phosphorylase Kinase, domain 1"/>
    <property type="match status" value="1"/>
</dbReference>
<evidence type="ECO:0000256" key="12">
    <source>
        <dbReference type="SAM" id="MobiDB-lite"/>
    </source>
</evidence>
<evidence type="ECO:0000256" key="4">
    <source>
        <dbReference type="ARBA" id="ARBA00022741"/>
    </source>
</evidence>
<dbReference type="SUPFAM" id="SSF56112">
    <property type="entry name" value="Protein kinase-like (PK-like)"/>
    <property type="match status" value="1"/>
</dbReference>
<dbReference type="GeneID" id="17326246"/>
<dbReference type="GO" id="GO:0004693">
    <property type="term" value="F:cyclin-dependent protein serine/threonine kinase activity"/>
    <property type="evidence" value="ECO:0007669"/>
    <property type="project" value="UniProtKB-EC"/>
</dbReference>
<keyword evidence="4 10" id="KW-0547">Nucleotide-binding</keyword>
<keyword evidence="2 11" id="KW-0723">Serine/threonine-protein kinase</keyword>
<dbReference type="InterPro" id="IPR008271">
    <property type="entry name" value="Ser/Thr_kinase_AS"/>
</dbReference>
<evidence type="ECO:0000256" key="1">
    <source>
        <dbReference type="ARBA" id="ARBA00006485"/>
    </source>
</evidence>
<dbReference type="OMA" id="PGQHAQM"/>
<comment type="similarity">
    <text evidence="1">Belongs to the protein kinase superfamily. CMGC Ser/Thr protein kinase family. CDC2/CDKX subfamily.</text>
</comment>
<feature type="compositionally biased region" description="Basic and acidic residues" evidence="12">
    <location>
        <begin position="337"/>
        <end position="359"/>
    </location>
</feature>
<dbReference type="PANTHER" id="PTHR24056:SF546">
    <property type="entry name" value="CYCLIN-DEPENDENT KINASE 12"/>
    <property type="match status" value="1"/>
</dbReference>
<name>R7QML6_CHOCR</name>
<dbReference type="GO" id="GO:0005634">
    <property type="term" value="C:nucleus"/>
    <property type="evidence" value="ECO:0007669"/>
    <property type="project" value="TreeGrafter"/>
</dbReference>
<dbReference type="GO" id="GO:0000307">
    <property type="term" value="C:cyclin-dependent protein kinase holoenzyme complex"/>
    <property type="evidence" value="ECO:0007669"/>
    <property type="project" value="TreeGrafter"/>
</dbReference>
<keyword evidence="3" id="KW-0808">Transferase</keyword>
<dbReference type="Gene3D" id="1.10.510.10">
    <property type="entry name" value="Transferase(Phosphotransferase) domain 1"/>
    <property type="match status" value="1"/>
</dbReference>
<dbReference type="OrthoDB" id="28397at2759"/>
<sequence>MTDALAAATGTALDDERIDRAPSRKRWSWSRDVTEFEEIEQIGEGTYGQVWMGRDRLSGEIVALKKVRMDQEKEGFPVTAIRELKMLRSLRHENIVNLKDIVTGQNQNRNRARRNKHEIYMVFEYVDHDLTGLMDTPSIRFSEAQVKTYAKQLLSGLWYCHEREVLHRDIKGSNLLIDNKGNLKIADFGLARTYNDNLKRYTNKVITLWYRSPELLLGANEYGPEVDIWSVGCLLVELLTKKPLFPGKDETEQIDLIFRVLGSPTEDSWPGWTRLSYADMLKGQFYEPRLDEALQSITPTARSLIADLLQLDPKRRPTALDALDHDWFWTPPYPTPREDLPKYRSTHEFQAKQRRKESNKFNSHH</sequence>
<dbReference type="STRING" id="2769.R7QML6"/>
<comment type="catalytic activity">
    <reaction evidence="7">
        <text>L-threonyl-[protein] + ATP = O-phospho-L-threonyl-[protein] + ADP + H(+)</text>
        <dbReference type="Rhea" id="RHEA:46608"/>
        <dbReference type="Rhea" id="RHEA-COMP:11060"/>
        <dbReference type="Rhea" id="RHEA-COMP:11605"/>
        <dbReference type="ChEBI" id="CHEBI:15378"/>
        <dbReference type="ChEBI" id="CHEBI:30013"/>
        <dbReference type="ChEBI" id="CHEBI:30616"/>
        <dbReference type="ChEBI" id="CHEBI:61977"/>
        <dbReference type="ChEBI" id="CHEBI:456216"/>
        <dbReference type="EC" id="2.7.11.22"/>
    </reaction>
</comment>
<dbReference type="PROSITE" id="PS00107">
    <property type="entry name" value="PROTEIN_KINASE_ATP"/>
    <property type="match status" value="1"/>
</dbReference>
<feature type="binding site" evidence="10">
    <location>
        <position position="65"/>
    </location>
    <ligand>
        <name>ATP</name>
        <dbReference type="ChEBI" id="CHEBI:30616"/>
    </ligand>
</feature>
<keyword evidence="6 10" id="KW-0067">ATP-binding</keyword>
<evidence type="ECO:0000256" key="2">
    <source>
        <dbReference type="ARBA" id="ARBA00022527"/>
    </source>
</evidence>
<dbReference type="CDD" id="cd07840">
    <property type="entry name" value="STKc_CDK9_like"/>
    <property type="match status" value="1"/>
</dbReference>
<keyword evidence="5 14" id="KW-0418">Kinase</keyword>
<feature type="domain" description="Protein kinase" evidence="13">
    <location>
        <begin position="36"/>
        <end position="328"/>
    </location>
</feature>
<dbReference type="SMART" id="SM00220">
    <property type="entry name" value="S_TKc"/>
    <property type="match status" value="1"/>
</dbReference>
<evidence type="ECO:0000256" key="11">
    <source>
        <dbReference type="RuleBase" id="RU000304"/>
    </source>
</evidence>
<evidence type="ECO:0000256" key="10">
    <source>
        <dbReference type="PROSITE-ProRule" id="PRU10141"/>
    </source>
</evidence>
<evidence type="ECO:0000313" key="15">
    <source>
        <dbReference type="Proteomes" id="UP000012073"/>
    </source>
</evidence>
<dbReference type="Gramene" id="CDF38630">
    <property type="protein sequence ID" value="CDF38630"/>
    <property type="gene ID" value="CHC_T00008528001"/>
</dbReference>
<feature type="region of interest" description="Disordered" evidence="12">
    <location>
        <begin position="337"/>
        <end position="365"/>
    </location>
</feature>
<evidence type="ECO:0000256" key="9">
    <source>
        <dbReference type="ARBA" id="ARBA00049280"/>
    </source>
</evidence>
<dbReference type="GO" id="GO:0008353">
    <property type="term" value="F:RNA polymerase II CTD heptapeptide repeat kinase activity"/>
    <property type="evidence" value="ECO:0007669"/>
    <property type="project" value="UniProtKB-EC"/>
</dbReference>
<dbReference type="PANTHER" id="PTHR24056">
    <property type="entry name" value="CELL DIVISION PROTEIN KINASE"/>
    <property type="match status" value="1"/>
</dbReference>
<dbReference type="FunFam" id="3.30.200.20:FF:000054">
    <property type="entry name" value="Cyclin-dependent kinase 11B"/>
    <property type="match status" value="1"/>
</dbReference>
<accession>R7QML6</accession>
<dbReference type="InterPro" id="IPR050108">
    <property type="entry name" value="CDK"/>
</dbReference>
<evidence type="ECO:0000313" key="14">
    <source>
        <dbReference type="EMBL" id="CDF38630.1"/>
    </source>
</evidence>
<dbReference type="GO" id="GO:0005524">
    <property type="term" value="F:ATP binding"/>
    <property type="evidence" value="ECO:0007669"/>
    <property type="project" value="UniProtKB-UniRule"/>
</dbReference>
<dbReference type="GO" id="GO:0032968">
    <property type="term" value="P:positive regulation of transcription elongation by RNA polymerase II"/>
    <property type="evidence" value="ECO:0007669"/>
    <property type="project" value="TreeGrafter"/>
</dbReference>
<dbReference type="Proteomes" id="UP000012073">
    <property type="component" value="Unassembled WGS sequence"/>
</dbReference>
<evidence type="ECO:0000256" key="5">
    <source>
        <dbReference type="ARBA" id="ARBA00022777"/>
    </source>
</evidence>
<evidence type="ECO:0000256" key="7">
    <source>
        <dbReference type="ARBA" id="ARBA00047811"/>
    </source>
</evidence>
<dbReference type="RefSeq" id="XP_005718535.1">
    <property type="nucleotide sequence ID" value="XM_005718478.1"/>
</dbReference>
<dbReference type="Pfam" id="PF00069">
    <property type="entry name" value="Pkinase"/>
    <property type="match status" value="1"/>
</dbReference>
<evidence type="ECO:0000256" key="8">
    <source>
        <dbReference type="ARBA" id="ARBA00048367"/>
    </source>
</evidence>
<dbReference type="InterPro" id="IPR000719">
    <property type="entry name" value="Prot_kinase_dom"/>
</dbReference>
<keyword evidence="15" id="KW-1185">Reference proteome</keyword>
<evidence type="ECO:0000259" key="13">
    <source>
        <dbReference type="PROSITE" id="PS50011"/>
    </source>
</evidence>